<sequence>MSARGGSRVDSLDGLRTIAVLLVVAFHLRVPGFSGGYLGVDVFFVLSGFLITTLLLRELSATGRIDLGRFWARRALRLMPAVLLVILAVVVWATTLAPPFRRPSIGADALWSLLYVGNWRFIGSAGYFTDDGTSSPLLHVWSLAVEEQFYVVWPLLLGLVGAFAWHRAAAATAPAGRPLDSSSRVEGDRRRRQAVVLAAGVTALVLTAASAVGLWWLYDPAAPERAYMGTDTKIFEPLVGAVAAALMTRARVQRVVVRHHVGLMVAGLVGLGVGVATLGGPAPAYFAGGAVAFSIACAVLVAAATAGGNGDVVARTLGLAPLAYLGRISYGIYLWHWPLTVWLAPETGFDVLRAALVATGAVLLASLSYHLVEVPVRTGVLTRLAPIRLLPVAAGSIASVLVLSTFLGGTAVSRLNPLSGSLPAAAAERSTVLVVGDSVARRLTPALSEAGTARGLTVVEAARGGCPALTVPALGSDGRLLADGACADQVRATQDAAVTTYDPGIVLWWSRYELADRLGDDGRVLRAGTPEFWAAQRASFLADSARLTSRGATLVVVLTDRPGVGLASRCTPGRCDPFLHRLWFEDDLRRRWNDLVTEVAARDARIRVVGIDDVYCRDAAVPCDDRLPTGPPVPAPETPQVHPTLPAPVTTLLARPDGSHFSPAAAPAVAGPLLDRAAAAARR</sequence>
<comment type="caution">
    <text evidence="4">The sequence shown here is derived from an EMBL/GenBank/DDBJ whole genome shotgun (WGS) entry which is preliminary data.</text>
</comment>
<feature type="transmembrane region" description="Helical" evidence="1">
    <location>
        <begin position="384"/>
        <end position="407"/>
    </location>
</feature>
<feature type="transmembrane region" description="Helical" evidence="1">
    <location>
        <begin position="319"/>
        <end position="339"/>
    </location>
</feature>
<dbReference type="AlphaFoldDB" id="H5UQ52"/>
<dbReference type="GO" id="GO:0009103">
    <property type="term" value="P:lipopolysaccharide biosynthetic process"/>
    <property type="evidence" value="ECO:0007669"/>
    <property type="project" value="TreeGrafter"/>
</dbReference>
<feature type="transmembrane region" description="Helical" evidence="1">
    <location>
        <begin position="351"/>
        <end position="372"/>
    </location>
</feature>
<keyword evidence="4" id="KW-0012">Acyltransferase</keyword>
<dbReference type="InterPro" id="IPR002656">
    <property type="entry name" value="Acyl_transf_3_dom"/>
</dbReference>
<feature type="domain" description="SGNH" evidence="3">
    <location>
        <begin position="428"/>
        <end position="619"/>
    </location>
</feature>
<dbReference type="PANTHER" id="PTHR23028">
    <property type="entry name" value="ACETYLTRANSFERASE"/>
    <property type="match status" value="1"/>
</dbReference>
<dbReference type="Pfam" id="PF01757">
    <property type="entry name" value="Acyl_transf_3"/>
    <property type="match status" value="1"/>
</dbReference>
<dbReference type="GO" id="GO:0016020">
    <property type="term" value="C:membrane"/>
    <property type="evidence" value="ECO:0007669"/>
    <property type="project" value="TreeGrafter"/>
</dbReference>
<dbReference type="STRING" id="1089455.MOPEL_029_01390"/>
<dbReference type="RefSeq" id="WP_009481755.1">
    <property type="nucleotide sequence ID" value="NZ_BAFE01000027.1"/>
</dbReference>
<keyword evidence="4" id="KW-0808">Transferase</keyword>
<protein>
    <submittedName>
        <fullName evidence="4">Putative acyltransferase</fullName>
    </submittedName>
</protein>
<dbReference type="InterPro" id="IPR050879">
    <property type="entry name" value="Acyltransferase_3"/>
</dbReference>
<feature type="transmembrane region" description="Helical" evidence="1">
    <location>
        <begin position="261"/>
        <end position="279"/>
    </location>
</feature>
<evidence type="ECO:0000259" key="3">
    <source>
        <dbReference type="Pfam" id="PF19040"/>
    </source>
</evidence>
<dbReference type="PANTHER" id="PTHR23028:SF53">
    <property type="entry name" value="ACYL_TRANSF_3 DOMAIN-CONTAINING PROTEIN"/>
    <property type="match status" value="1"/>
</dbReference>
<dbReference type="InterPro" id="IPR043968">
    <property type="entry name" value="SGNH"/>
</dbReference>
<feature type="transmembrane region" description="Helical" evidence="1">
    <location>
        <begin position="76"/>
        <end position="94"/>
    </location>
</feature>
<accession>H5UQ52</accession>
<keyword evidence="1" id="KW-0812">Transmembrane</keyword>
<dbReference type="eggNOG" id="COG1835">
    <property type="taxonomic scope" value="Bacteria"/>
</dbReference>
<keyword evidence="5" id="KW-1185">Reference proteome</keyword>
<evidence type="ECO:0000313" key="5">
    <source>
        <dbReference type="Proteomes" id="UP000004367"/>
    </source>
</evidence>
<dbReference type="GO" id="GO:0016747">
    <property type="term" value="F:acyltransferase activity, transferring groups other than amino-acyl groups"/>
    <property type="evidence" value="ECO:0007669"/>
    <property type="project" value="InterPro"/>
</dbReference>
<evidence type="ECO:0000256" key="1">
    <source>
        <dbReference type="SAM" id="Phobius"/>
    </source>
</evidence>
<dbReference type="EMBL" id="BAFE01000027">
    <property type="protein sequence ID" value="GAB47857.1"/>
    <property type="molecule type" value="Genomic_DNA"/>
</dbReference>
<feature type="transmembrane region" description="Helical" evidence="1">
    <location>
        <begin position="151"/>
        <end position="173"/>
    </location>
</feature>
<feature type="transmembrane region" description="Helical" evidence="1">
    <location>
        <begin position="285"/>
        <end position="307"/>
    </location>
</feature>
<dbReference type="Proteomes" id="UP000004367">
    <property type="component" value="Unassembled WGS sequence"/>
</dbReference>
<reference evidence="4 5" key="1">
    <citation type="submission" date="2012-02" db="EMBL/GenBank/DDBJ databases">
        <title>Whole genome shotgun sequence of Mobilicoccus pelagius NBRC 104925.</title>
        <authorList>
            <person name="Yoshida Y."/>
            <person name="Hosoyama A."/>
            <person name="Tsuchikane K."/>
            <person name="Katsumata H."/>
            <person name="Yamazaki S."/>
            <person name="Fujita N."/>
        </authorList>
    </citation>
    <scope>NUCLEOTIDE SEQUENCE [LARGE SCALE GENOMIC DNA]</scope>
    <source>
        <strain evidence="4 5">NBRC 104925</strain>
    </source>
</reference>
<feature type="transmembrane region" description="Helical" evidence="1">
    <location>
        <begin position="234"/>
        <end position="252"/>
    </location>
</feature>
<keyword evidence="1" id="KW-0472">Membrane</keyword>
<organism evidence="4 5">
    <name type="scientific">Mobilicoccus pelagius NBRC 104925</name>
    <dbReference type="NCBI Taxonomy" id="1089455"/>
    <lineage>
        <taxon>Bacteria</taxon>
        <taxon>Bacillati</taxon>
        <taxon>Actinomycetota</taxon>
        <taxon>Actinomycetes</taxon>
        <taxon>Micrococcales</taxon>
        <taxon>Dermatophilaceae</taxon>
        <taxon>Mobilicoccus</taxon>
    </lineage>
</organism>
<dbReference type="Pfam" id="PF19040">
    <property type="entry name" value="SGNH"/>
    <property type="match status" value="1"/>
</dbReference>
<feature type="transmembrane region" description="Helical" evidence="1">
    <location>
        <begin position="36"/>
        <end position="56"/>
    </location>
</feature>
<proteinExistence type="predicted"/>
<gene>
    <name evidence="4" type="ORF">MOPEL_029_01390</name>
</gene>
<keyword evidence="1" id="KW-1133">Transmembrane helix</keyword>
<evidence type="ECO:0000313" key="4">
    <source>
        <dbReference type="EMBL" id="GAB47857.1"/>
    </source>
</evidence>
<feature type="domain" description="Acyltransferase 3" evidence="2">
    <location>
        <begin position="10"/>
        <end position="366"/>
    </location>
</feature>
<evidence type="ECO:0000259" key="2">
    <source>
        <dbReference type="Pfam" id="PF01757"/>
    </source>
</evidence>
<name>H5UQ52_9MICO</name>
<feature type="transmembrane region" description="Helical" evidence="1">
    <location>
        <begin position="194"/>
        <end position="218"/>
    </location>
</feature>